<organism evidence="2 3">
    <name type="scientific">Acetatifactor muris</name>
    <dbReference type="NCBI Taxonomy" id="879566"/>
    <lineage>
        <taxon>Bacteria</taxon>
        <taxon>Bacillati</taxon>
        <taxon>Bacillota</taxon>
        <taxon>Clostridia</taxon>
        <taxon>Lachnospirales</taxon>
        <taxon>Lachnospiraceae</taxon>
        <taxon>Acetatifactor</taxon>
    </lineage>
</organism>
<evidence type="ECO:0000313" key="2">
    <source>
        <dbReference type="EMBL" id="SOY30082.1"/>
    </source>
</evidence>
<reference evidence="2 3" key="1">
    <citation type="submission" date="2018-01" db="EMBL/GenBank/DDBJ databases">
        <authorList>
            <person name="Gaut B.S."/>
            <person name="Morton B.R."/>
            <person name="Clegg M.T."/>
            <person name="Duvall M.R."/>
        </authorList>
    </citation>
    <scope>NUCLEOTIDE SEQUENCE [LARGE SCALE GENOMIC DNA]</scope>
    <source>
        <strain evidence="2">GP69</strain>
    </source>
</reference>
<dbReference type="Proteomes" id="UP000236311">
    <property type="component" value="Unassembled WGS sequence"/>
</dbReference>
<dbReference type="RefSeq" id="WP_103240141.1">
    <property type="nucleotide sequence ID" value="NZ_JANJZD010000012.1"/>
</dbReference>
<name>A0A2K4ZI60_9FIRM</name>
<dbReference type="AlphaFoldDB" id="A0A2K4ZI60"/>
<evidence type="ECO:0000313" key="3">
    <source>
        <dbReference type="Proteomes" id="UP000236311"/>
    </source>
</evidence>
<protein>
    <submittedName>
        <fullName evidence="2">Uncharacterized protein</fullName>
    </submittedName>
</protein>
<proteinExistence type="predicted"/>
<gene>
    <name evidence="2" type="ORF">AMURIS_02805</name>
</gene>
<evidence type="ECO:0000256" key="1">
    <source>
        <dbReference type="SAM" id="MobiDB-lite"/>
    </source>
</evidence>
<accession>A0A2K4ZI60</accession>
<keyword evidence="3" id="KW-1185">Reference proteome</keyword>
<dbReference type="OrthoDB" id="9877534at2"/>
<dbReference type="EMBL" id="OFSM01000013">
    <property type="protein sequence ID" value="SOY30082.1"/>
    <property type="molecule type" value="Genomic_DNA"/>
</dbReference>
<feature type="region of interest" description="Disordered" evidence="1">
    <location>
        <begin position="83"/>
        <end position="110"/>
    </location>
</feature>
<sequence length="110" mass="11972">MALKVNEIVKVEVEASDGQVLREGDAIMLRVSRRTPEDVVCRFAGLSNGYFVTTTLDGQHENKYRQASIETCYRIKEVEKIPPQELNGTGKEAADTAAQSAAAPTMMPGA</sequence>